<keyword evidence="2" id="KW-0732">Signal</keyword>
<evidence type="ECO:0000256" key="2">
    <source>
        <dbReference type="ARBA" id="ARBA00022729"/>
    </source>
</evidence>
<dbReference type="EMBL" id="JACHND010000001">
    <property type="protein sequence ID" value="MBB4698881.1"/>
    <property type="molecule type" value="Genomic_DNA"/>
</dbReference>
<dbReference type="AlphaFoldDB" id="A0A7W7D2F3"/>
<feature type="domain" description="Leucine-binding protein" evidence="3">
    <location>
        <begin position="5"/>
        <end position="337"/>
    </location>
</feature>
<name>A0A7W7D2F3_9ACTN</name>
<protein>
    <submittedName>
        <fullName evidence="4">ABC-type branched-subunit amino acid transport system substrate-binding protein</fullName>
    </submittedName>
</protein>
<reference evidence="4 5" key="1">
    <citation type="submission" date="2020-08" db="EMBL/GenBank/DDBJ databases">
        <title>Sequencing the genomes of 1000 actinobacteria strains.</title>
        <authorList>
            <person name="Klenk H.-P."/>
        </authorList>
    </citation>
    <scope>NUCLEOTIDE SEQUENCE [LARGE SCALE GENOMIC DNA]</scope>
    <source>
        <strain evidence="4 5">DSM 45784</strain>
    </source>
</reference>
<keyword evidence="5" id="KW-1185">Reference proteome</keyword>
<evidence type="ECO:0000313" key="4">
    <source>
        <dbReference type="EMBL" id="MBB4698881.1"/>
    </source>
</evidence>
<organism evidence="4 5">
    <name type="scientific">Sphaerisporangium siamense</name>
    <dbReference type="NCBI Taxonomy" id="795645"/>
    <lineage>
        <taxon>Bacteria</taxon>
        <taxon>Bacillati</taxon>
        <taxon>Actinomycetota</taxon>
        <taxon>Actinomycetes</taxon>
        <taxon>Streptosporangiales</taxon>
        <taxon>Streptosporangiaceae</taxon>
        <taxon>Sphaerisporangium</taxon>
    </lineage>
</organism>
<dbReference type="SUPFAM" id="SSF53822">
    <property type="entry name" value="Periplasmic binding protein-like I"/>
    <property type="match status" value="1"/>
</dbReference>
<dbReference type="CDD" id="cd06358">
    <property type="entry name" value="PBP1_NHase"/>
    <property type="match status" value="1"/>
</dbReference>
<dbReference type="Proteomes" id="UP000542210">
    <property type="component" value="Unassembled WGS sequence"/>
</dbReference>
<dbReference type="Pfam" id="PF13458">
    <property type="entry name" value="Peripla_BP_6"/>
    <property type="match status" value="1"/>
</dbReference>
<proteinExistence type="inferred from homology"/>
<comment type="caution">
    <text evidence="4">The sequence shown here is derived from an EMBL/GenBank/DDBJ whole genome shotgun (WGS) entry which is preliminary data.</text>
</comment>
<evidence type="ECO:0000313" key="5">
    <source>
        <dbReference type="Proteomes" id="UP000542210"/>
    </source>
</evidence>
<dbReference type="PANTHER" id="PTHR47628:SF1">
    <property type="entry name" value="ALIPHATIC AMIDASE EXPRESSION-REGULATING PROTEIN"/>
    <property type="match status" value="1"/>
</dbReference>
<dbReference type="InterPro" id="IPR028081">
    <property type="entry name" value="Leu-bd"/>
</dbReference>
<accession>A0A7W7D2F3</accession>
<comment type="similarity">
    <text evidence="1">Belongs to the leucine-binding protein family.</text>
</comment>
<dbReference type="RefSeq" id="WP_239123716.1">
    <property type="nucleotide sequence ID" value="NZ_BOOV01000041.1"/>
</dbReference>
<sequence length="353" mass="37831">MARRYRIGLVIPLRGPGGIFGPSCEAVADLAAASLNDGGGILGREVTIEVVDASGPPKELCGNIARLLDAGRIDAVTGWHISPVREHLSSVVADRVPYVYTSLYEGGESRRGIYCSGETPGLQVGPALRWLRQNLGLRRWAIIGSDYVWPRRTARVVRDYCLPLGFDLVEEIYVPYGTPSFASTLPRLENSGAEGILMLMVGSDAVKFNRAFARRGLHERMVRFAPLMEENMLLASGAAATDNLFVAAGYFKSLATADALDLMSAYVRRFGSGAPPLNNAAESCYEGVMTLAALSERARSAELGDIVRHSAGVGYEGPRGTMTISGGHARQTVYLAAAGGYEFDVIGALEPMV</sequence>
<dbReference type="InterPro" id="IPR028082">
    <property type="entry name" value="Peripla_BP_I"/>
</dbReference>
<evidence type="ECO:0000256" key="1">
    <source>
        <dbReference type="ARBA" id="ARBA00010062"/>
    </source>
</evidence>
<dbReference type="Gene3D" id="3.40.50.2300">
    <property type="match status" value="2"/>
</dbReference>
<dbReference type="PANTHER" id="PTHR47628">
    <property type="match status" value="1"/>
</dbReference>
<gene>
    <name evidence="4" type="ORF">BJ982_000425</name>
</gene>
<evidence type="ECO:0000259" key="3">
    <source>
        <dbReference type="Pfam" id="PF13458"/>
    </source>
</evidence>